<keyword evidence="6 7" id="KW-0472">Membrane</keyword>
<dbReference type="Proteomes" id="UP000828251">
    <property type="component" value="Unassembled WGS sequence"/>
</dbReference>
<dbReference type="Gene3D" id="1.20.1250.20">
    <property type="entry name" value="MFS general substrate transporter like domains"/>
    <property type="match status" value="1"/>
</dbReference>
<dbReference type="AlphaFoldDB" id="A0A9D3ZLS1"/>
<sequence>MKERCTLRRTIIANMISISAGSLIITETPVTRVKHRKELSEHTILQNIRGVEDVDSKFEHIVIASKISQDVKHPCNKLMNRCSMPQLIIGVMLQFFQQFTRIYAIVFYAPLLFQTIRFKNDASLLSSVITGSVNIFVSVFAVVY</sequence>
<accession>A0A9D3ZLS1</accession>
<feature type="transmembrane region" description="Helical" evidence="7">
    <location>
        <begin position="87"/>
        <end position="111"/>
    </location>
</feature>
<dbReference type="PANTHER" id="PTHR23500">
    <property type="entry name" value="SOLUTE CARRIER FAMILY 2, FACILITATED GLUCOSE TRANSPORTER"/>
    <property type="match status" value="1"/>
</dbReference>
<evidence type="ECO:0000256" key="4">
    <source>
        <dbReference type="ARBA" id="ARBA00022692"/>
    </source>
</evidence>
<dbReference type="EMBL" id="JAIQCV010000011">
    <property type="protein sequence ID" value="KAH1046729.1"/>
    <property type="molecule type" value="Genomic_DNA"/>
</dbReference>
<feature type="transmembrane region" description="Helical" evidence="7">
    <location>
        <begin position="123"/>
        <end position="143"/>
    </location>
</feature>
<evidence type="ECO:0000313" key="8">
    <source>
        <dbReference type="EMBL" id="KAH1046729.1"/>
    </source>
</evidence>
<organism evidence="8 9">
    <name type="scientific">Gossypium stocksii</name>
    <dbReference type="NCBI Taxonomy" id="47602"/>
    <lineage>
        <taxon>Eukaryota</taxon>
        <taxon>Viridiplantae</taxon>
        <taxon>Streptophyta</taxon>
        <taxon>Embryophyta</taxon>
        <taxon>Tracheophyta</taxon>
        <taxon>Spermatophyta</taxon>
        <taxon>Magnoliopsida</taxon>
        <taxon>eudicotyledons</taxon>
        <taxon>Gunneridae</taxon>
        <taxon>Pentapetalae</taxon>
        <taxon>rosids</taxon>
        <taxon>malvids</taxon>
        <taxon>Malvales</taxon>
        <taxon>Malvaceae</taxon>
        <taxon>Malvoideae</taxon>
        <taxon>Gossypium</taxon>
    </lineage>
</organism>
<name>A0A9D3ZLS1_9ROSI</name>
<keyword evidence="3" id="KW-0813">Transport</keyword>
<gene>
    <name evidence="8" type="ORF">J1N35_037513</name>
</gene>
<reference evidence="8 9" key="1">
    <citation type="journal article" date="2021" name="Plant Biotechnol. J.">
        <title>Multi-omics assisted identification of the key and species-specific regulatory components of drought-tolerant mechanisms in Gossypium stocksii.</title>
        <authorList>
            <person name="Yu D."/>
            <person name="Ke L."/>
            <person name="Zhang D."/>
            <person name="Wu Y."/>
            <person name="Sun Y."/>
            <person name="Mei J."/>
            <person name="Sun J."/>
            <person name="Sun Y."/>
        </authorList>
    </citation>
    <scope>NUCLEOTIDE SEQUENCE [LARGE SCALE GENOMIC DNA]</scope>
    <source>
        <strain evidence="9">cv. E1</strain>
        <tissue evidence="8">Leaf</tissue>
    </source>
</reference>
<dbReference type="InterPro" id="IPR045262">
    <property type="entry name" value="STP/PLT_plant"/>
</dbReference>
<dbReference type="InterPro" id="IPR005828">
    <property type="entry name" value="MFS_sugar_transport-like"/>
</dbReference>
<protein>
    <submittedName>
        <fullName evidence="8">Uncharacterized protein</fullName>
    </submittedName>
</protein>
<proteinExistence type="inferred from homology"/>
<comment type="similarity">
    <text evidence="2">Belongs to the major facilitator superfamily. Sugar transporter (TC 2.A.1.1) family.</text>
</comment>
<dbReference type="GO" id="GO:0016020">
    <property type="term" value="C:membrane"/>
    <property type="evidence" value="ECO:0007669"/>
    <property type="project" value="UniProtKB-SubCell"/>
</dbReference>
<comment type="subcellular location">
    <subcellularLocation>
        <location evidence="1">Membrane</location>
    </subcellularLocation>
</comment>
<evidence type="ECO:0000256" key="7">
    <source>
        <dbReference type="SAM" id="Phobius"/>
    </source>
</evidence>
<evidence type="ECO:0000256" key="3">
    <source>
        <dbReference type="ARBA" id="ARBA00022448"/>
    </source>
</evidence>
<dbReference type="GO" id="GO:0015144">
    <property type="term" value="F:carbohydrate transmembrane transporter activity"/>
    <property type="evidence" value="ECO:0007669"/>
    <property type="project" value="InterPro"/>
</dbReference>
<evidence type="ECO:0000256" key="2">
    <source>
        <dbReference type="ARBA" id="ARBA00010992"/>
    </source>
</evidence>
<comment type="caution">
    <text evidence="8">The sequence shown here is derived from an EMBL/GenBank/DDBJ whole genome shotgun (WGS) entry which is preliminary data.</text>
</comment>
<dbReference type="OrthoDB" id="4540492at2759"/>
<evidence type="ECO:0000313" key="9">
    <source>
        <dbReference type="Proteomes" id="UP000828251"/>
    </source>
</evidence>
<dbReference type="PANTHER" id="PTHR23500:SF371">
    <property type="entry name" value="OS07G0206600 PROTEIN"/>
    <property type="match status" value="1"/>
</dbReference>
<evidence type="ECO:0000256" key="5">
    <source>
        <dbReference type="ARBA" id="ARBA00022989"/>
    </source>
</evidence>
<keyword evidence="4 7" id="KW-0812">Transmembrane</keyword>
<keyword evidence="9" id="KW-1185">Reference proteome</keyword>
<dbReference type="Pfam" id="PF00083">
    <property type="entry name" value="Sugar_tr"/>
    <property type="match status" value="1"/>
</dbReference>
<keyword evidence="5 7" id="KW-1133">Transmembrane helix</keyword>
<dbReference type="InterPro" id="IPR036259">
    <property type="entry name" value="MFS_trans_sf"/>
</dbReference>
<evidence type="ECO:0000256" key="6">
    <source>
        <dbReference type="ARBA" id="ARBA00023136"/>
    </source>
</evidence>
<evidence type="ECO:0000256" key="1">
    <source>
        <dbReference type="ARBA" id="ARBA00004370"/>
    </source>
</evidence>